<accession>A0ABP7X946</accession>
<proteinExistence type="predicted"/>
<evidence type="ECO:0008006" key="3">
    <source>
        <dbReference type="Google" id="ProtNLM"/>
    </source>
</evidence>
<dbReference type="EMBL" id="BAABCW010000001">
    <property type="protein sequence ID" value="GAA4107890.1"/>
    <property type="molecule type" value="Genomic_DNA"/>
</dbReference>
<dbReference type="Proteomes" id="UP001500459">
    <property type="component" value="Unassembled WGS sequence"/>
</dbReference>
<protein>
    <recommendedName>
        <fullName evidence="3">SnoaL-like domain-containing protein</fullName>
    </recommendedName>
</protein>
<evidence type="ECO:0000313" key="2">
    <source>
        <dbReference type="Proteomes" id="UP001500459"/>
    </source>
</evidence>
<keyword evidence="2" id="KW-1185">Reference proteome</keyword>
<sequence>MTIHTTETNTMDMQDEEKFIYLEVYGEGSHVEVRLNDIPVTTLKTNTTETGYGNSYTQAQYFVMPGINTLSVYPLTNKGKTFIRLVNFTKADGSTARDKGETLIKIEIDNNDTPVHKEVTLASDRKNWSWMEVDQINNKKDKEEARSFATSFYKTMVSGDIQNMIIAMDPILNYKITAKPETKKETLITEITKGLSMAFNDECIFDDINTISIDLVPIANGKLFLVKRKDGTTLFRTSDKSEFIVGFKDIIGRKNGVWQFYH</sequence>
<comment type="caution">
    <text evidence="1">The sequence shown here is derived from an EMBL/GenBank/DDBJ whole genome shotgun (WGS) entry which is preliminary data.</text>
</comment>
<evidence type="ECO:0000313" key="1">
    <source>
        <dbReference type="EMBL" id="GAA4107890.1"/>
    </source>
</evidence>
<gene>
    <name evidence="1" type="ORF">GCM10022393_03500</name>
</gene>
<reference evidence="2" key="1">
    <citation type="journal article" date="2019" name="Int. J. Syst. Evol. Microbiol.">
        <title>The Global Catalogue of Microorganisms (GCM) 10K type strain sequencing project: providing services to taxonomists for standard genome sequencing and annotation.</title>
        <authorList>
            <consortium name="The Broad Institute Genomics Platform"/>
            <consortium name="The Broad Institute Genome Sequencing Center for Infectious Disease"/>
            <person name="Wu L."/>
            <person name="Ma J."/>
        </authorList>
    </citation>
    <scope>NUCLEOTIDE SEQUENCE [LARGE SCALE GENOMIC DNA]</scope>
    <source>
        <strain evidence="2">JCM 17106</strain>
    </source>
</reference>
<name>A0ABP7X946_9FLAO</name>
<organism evidence="1 2">
    <name type="scientific">Aquimarina addita</name>
    <dbReference type="NCBI Taxonomy" id="870485"/>
    <lineage>
        <taxon>Bacteria</taxon>
        <taxon>Pseudomonadati</taxon>
        <taxon>Bacteroidota</taxon>
        <taxon>Flavobacteriia</taxon>
        <taxon>Flavobacteriales</taxon>
        <taxon>Flavobacteriaceae</taxon>
        <taxon>Aquimarina</taxon>
    </lineage>
</organism>